<accession>A0AAV9QE50</accession>
<feature type="region of interest" description="Disordered" evidence="1">
    <location>
        <begin position="1"/>
        <end position="33"/>
    </location>
</feature>
<feature type="compositionally biased region" description="Polar residues" evidence="1">
    <location>
        <begin position="99"/>
        <end position="111"/>
    </location>
</feature>
<organism evidence="2 3">
    <name type="scientific">Vermiconidia calcicola</name>
    <dbReference type="NCBI Taxonomy" id="1690605"/>
    <lineage>
        <taxon>Eukaryota</taxon>
        <taxon>Fungi</taxon>
        <taxon>Dikarya</taxon>
        <taxon>Ascomycota</taxon>
        <taxon>Pezizomycotina</taxon>
        <taxon>Dothideomycetes</taxon>
        <taxon>Dothideomycetidae</taxon>
        <taxon>Mycosphaerellales</taxon>
        <taxon>Extremaceae</taxon>
        <taxon>Vermiconidia</taxon>
    </lineage>
</organism>
<proteinExistence type="predicted"/>
<evidence type="ECO:0000256" key="1">
    <source>
        <dbReference type="SAM" id="MobiDB-lite"/>
    </source>
</evidence>
<dbReference type="EMBL" id="JAXLQG010000004">
    <property type="protein sequence ID" value="KAK5541217.1"/>
    <property type="molecule type" value="Genomic_DNA"/>
</dbReference>
<reference evidence="2 3" key="1">
    <citation type="submission" date="2023-06" db="EMBL/GenBank/DDBJ databases">
        <title>Black Yeasts Isolated from many extreme environments.</title>
        <authorList>
            <person name="Coleine C."/>
            <person name="Stajich J.E."/>
            <person name="Selbmann L."/>
        </authorList>
    </citation>
    <scope>NUCLEOTIDE SEQUENCE [LARGE SCALE GENOMIC DNA]</scope>
    <source>
        <strain evidence="2 3">CCFEE 5887</strain>
    </source>
</reference>
<evidence type="ECO:0000313" key="3">
    <source>
        <dbReference type="Proteomes" id="UP001345827"/>
    </source>
</evidence>
<feature type="region of interest" description="Disordered" evidence="1">
    <location>
        <begin position="96"/>
        <end position="146"/>
    </location>
</feature>
<gene>
    <name evidence="2" type="ORF">LTR25_002994</name>
</gene>
<sequence>MTSALSRLLKANRERRAQAERTRAETARQEAMAASLEIPPVESAAVSLQDRETNEGSWHPALHVVDSIEVDDAEDQKAVGDEEDSENENEDTLVAFQGTAPSPTRYTNTGALENPFNAKSPPKRTRDACDFAEEPHTEPNKRQKVAKSAIRSRAQRRANGDWPHLRSSMTFAKLSRRGQSQTLSTWMSDMEDHLEHTQADAVPAAKVLDFFDRVDDHLNAESERMYNMTMAMSLILMLEMKEREASKETQRQFDELLRGVVLQTRE</sequence>
<comment type="caution">
    <text evidence="2">The sequence shown here is derived from an EMBL/GenBank/DDBJ whole genome shotgun (WGS) entry which is preliminary data.</text>
</comment>
<name>A0AAV9QE50_9PEZI</name>
<feature type="compositionally biased region" description="Basic and acidic residues" evidence="1">
    <location>
        <begin position="11"/>
        <end position="28"/>
    </location>
</feature>
<evidence type="ECO:0000313" key="2">
    <source>
        <dbReference type="EMBL" id="KAK5541217.1"/>
    </source>
</evidence>
<protein>
    <submittedName>
        <fullName evidence="2">Uncharacterized protein</fullName>
    </submittedName>
</protein>
<dbReference type="Proteomes" id="UP001345827">
    <property type="component" value="Unassembled WGS sequence"/>
</dbReference>
<keyword evidence="3" id="KW-1185">Reference proteome</keyword>
<feature type="compositionally biased region" description="Basic and acidic residues" evidence="1">
    <location>
        <begin position="124"/>
        <end position="141"/>
    </location>
</feature>
<dbReference type="AlphaFoldDB" id="A0AAV9QE50"/>